<feature type="domain" description="Pseudouridine synthase RsuA/RluA-like" evidence="10">
    <location>
        <begin position="12"/>
        <end position="168"/>
    </location>
</feature>
<dbReference type="InterPro" id="IPR050188">
    <property type="entry name" value="RluA_PseudoU_synthase"/>
</dbReference>
<evidence type="ECO:0000313" key="12">
    <source>
        <dbReference type="Proteomes" id="UP000462362"/>
    </source>
</evidence>
<dbReference type="InterPro" id="IPR006145">
    <property type="entry name" value="PsdUridine_synth_RsuA/RluA"/>
</dbReference>
<keyword evidence="2" id="KW-0413">Isomerase</keyword>
<dbReference type="GO" id="GO:0000455">
    <property type="term" value="P:enzyme-directed rRNA pseudouridine synthesis"/>
    <property type="evidence" value="ECO:0007669"/>
    <property type="project" value="TreeGrafter"/>
</dbReference>
<dbReference type="Proteomes" id="UP000462362">
    <property type="component" value="Unassembled WGS sequence"/>
</dbReference>
<evidence type="ECO:0000256" key="3">
    <source>
        <dbReference type="ARBA" id="ARBA00036607"/>
    </source>
</evidence>
<comment type="caution">
    <text evidence="11">The sequence shown here is derived from an EMBL/GenBank/DDBJ whole genome shotgun (WGS) entry which is preliminary data.</text>
</comment>
<reference evidence="11 12" key="1">
    <citation type="journal article" date="2019" name="Nat. Med.">
        <title>A library of human gut bacterial isolates paired with longitudinal multiomics data enables mechanistic microbiome research.</title>
        <authorList>
            <person name="Poyet M."/>
            <person name="Groussin M."/>
            <person name="Gibbons S.M."/>
            <person name="Avila-Pacheco J."/>
            <person name="Jiang X."/>
            <person name="Kearney S.M."/>
            <person name="Perrotta A.R."/>
            <person name="Berdy B."/>
            <person name="Zhao S."/>
            <person name="Lieberman T.D."/>
            <person name="Swanson P.K."/>
            <person name="Smith M."/>
            <person name="Roesemann S."/>
            <person name="Alexander J.E."/>
            <person name="Rich S.A."/>
            <person name="Livny J."/>
            <person name="Vlamakis H."/>
            <person name="Clish C."/>
            <person name="Bullock K."/>
            <person name="Deik A."/>
            <person name="Scott J."/>
            <person name="Pierce K.A."/>
            <person name="Xavier R.J."/>
            <person name="Alm E.J."/>
        </authorList>
    </citation>
    <scope>NUCLEOTIDE SEQUENCE [LARGE SCALE GENOMIC DNA]</scope>
    <source>
        <strain evidence="11 12">BIOML-A2</strain>
    </source>
</reference>
<evidence type="ECO:0000256" key="4">
    <source>
        <dbReference type="ARBA" id="ARBA00037670"/>
    </source>
</evidence>
<evidence type="ECO:0000256" key="5">
    <source>
        <dbReference type="ARBA" id="ARBA00038943"/>
    </source>
</evidence>
<dbReference type="InterPro" id="IPR020103">
    <property type="entry name" value="PsdUridine_synth_cat_dom_sf"/>
</dbReference>
<accession>A0A6I3S6J1</accession>
<evidence type="ECO:0000256" key="2">
    <source>
        <dbReference type="ARBA" id="ARBA00023235"/>
    </source>
</evidence>
<dbReference type="Pfam" id="PF00849">
    <property type="entry name" value="PseudoU_synth_2"/>
    <property type="match status" value="1"/>
</dbReference>
<gene>
    <name evidence="11" type="ORF">GMD42_07170</name>
</gene>
<evidence type="ECO:0000259" key="10">
    <source>
        <dbReference type="Pfam" id="PF00849"/>
    </source>
</evidence>
<evidence type="ECO:0000256" key="8">
    <source>
        <dbReference type="ARBA" id="ARBA00041975"/>
    </source>
</evidence>
<dbReference type="PROSITE" id="PS01129">
    <property type="entry name" value="PSI_RLU"/>
    <property type="match status" value="1"/>
</dbReference>
<keyword evidence="1" id="KW-0819">tRNA processing</keyword>
<dbReference type="GO" id="GO:0003723">
    <property type="term" value="F:RNA binding"/>
    <property type="evidence" value="ECO:0007669"/>
    <property type="project" value="InterPro"/>
</dbReference>
<evidence type="ECO:0000313" key="11">
    <source>
        <dbReference type="EMBL" id="MTU43403.1"/>
    </source>
</evidence>
<comment type="function">
    <text evidence="4">Responsible for synthesis of pseudouridine from uracil-65 in transfer RNAs.</text>
</comment>
<dbReference type="PANTHER" id="PTHR21600">
    <property type="entry name" value="MITOCHONDRIAL RNA PSEUDOURIDINE SYNTHASE"/>
    <property type="match status" value="1"/>
</dbReference>
<comment type="catalytic activity">
    <reaction evidence="3">
        <text>uridine(65) in tRNA = pseudouridine(65) in tRNA</text>
        <dbReference type="Rhea" id="RHEA:42536"/>
        <dbReference type="Rhea" id="RHEA-COMP:10103"/>
        <dbReference type="Rhea" id="RHEA-COMP:10104"/>
        <dbReference type="ChEBI" id="CHEBI:65314"/>
        <dbReference type="ChEBI" id="CHEBI:65315"/>
        <dbReference type="EC" id="5.4.99.26"/>
    </reaction>
</comment>
<dbReference type="PANTHER" id="PTHR21600:SF56">
    <property type="entry name" value="TRNA PSEUDOURIDINE SYNTHASE C"/>
    <property type="match status" value="1"/>
</dbReference>
<sequence length="257" mass="29699">MTVLKILYQDEDLVVVSKPEKMLTHRTEIANGDTEFALQLLRDQIGRRVSPVYRLDRGTSGILMFGLNREIVSALSQQTHETFHKRYYAVVRGWAPEDIEVRHALKPPVDPYLRVQKTEAQDALSYLHRLAESEVPVSSGKFDTTRLSLVLLELATGRRHQLRRHLKHLAHPIIGDATYGKGPLNRVLAEYFGADRLLLHCGRISFIHPRTQKRLTIDDQPSGLMRQVIERLEWGNYLHASYSRDWHLFDYSDLLVK</sequence>
<name>A0A6I3S6J1_9BURK</name>
<organism evidence="11 12">
    <name type="scientific">Parasutterella excrementihominis</name>
    <dbReference type="NCBI Taxonomy" id="487175"/>
    <lineage>
        <taxon>Bacteria</taxon>
        <taxon>Pseudomonadati</taxon>
        <taxon>Pseudomonadota</taxon>
        <taxon>Betaproteobacteria</taxon>
        <taxon>Burkholderiales</taxon>
        <taxon>Sutterellaceae</taxon>
        <taxon>Parasutterella</taxon>
    </lineage>
</organism>
<dbReference type="EC" id="5.4.99.26" evidence="5"/>
<dbReference type="GO" id="GO:0008033">
    <property type="term" value="P:tRNA processing"/>
    <property type="evidence" value="ECO:0007669"/>
    <property type="project" value="UniProtKB-KW"/>
</dbReference>
<dbReference type="AlphaFoldDB" id="A0A6I3S6J1"/>
<dbReference type="EMBL" id="WNCL01000018">
    <property type="protein sequence ID" value="MTU43403.1"/>
    <property type="molecule type" value="Genomic_DNA"/>
</dbReference>
<dbReference type="GO" id="GO:0160149">
    <property type="term" value="F:tRNA pseudouridine(65) synthase activity"/>
    <property type="evidence" value="ECO:0007669"/>
    <property type="project" value="UniProtKB-EC"/>
</dbReference>
<evidence type="ECO:0000256" key="1">
    <source>
        <dbReference type="ARBA" id="ARBA00022694"/>
    </source>
</evidence>
<dbReference type="InterPro" id="IPR006224">
    <property type="entry name" value="PsdUridine_synth_RluA-like_CS"/>
</dbReference>
<protein>
    <recommendedName>
        <fullName evidence="6">tRNA pseudouridine synthase C</fullName>
        <ecNumber evidence="5">5.4.99.26</ecNumber>
    </recommendedName>
    <alternativeName>
        <fullName evidence="8">tRNA pseudouridine(65) synthase</fullName>
    </alternativeName>
    <alternativeName>
        <fullName evidence="9">tRNA pseudouridylate synthase C</fullName>
    </alternativeName>
    <alternativeName>
        <fullName evidence="7">tRNA-uridine isomerase C</fullName>
    </alternativeName>
</protein>
<dbReference type="Gene3D" id="3.30.2350.10">
    <property type="entry name" value="Pseudouridine synthase"/>
    <property type="match status" value="1"/>
</dbReference>
<evidence type="ECO:0000256" key="6">
    <source>
        <dbReference type="ARBA" id="ARBA00040675"/>
    </source>
</evidence>
<dbReference type="RefSeq" id="WP_155165108.1">
    <property type="nucleotide sequence ID" value="NZ_JAXXAX010000019.1"/>
</dbReference>
<evidence type="ECO:0000256" key="9">
    <source>
        <dbReference type="ARBA" id="ARBA00043049"/>
    </source>
</evidence>
<dbReference type="SUPFAM" id="SSF55120">
    <property type="entry name" value="Pseudouridine synthase"/>
    <property type="match status" value="1"/>
</dbReference>
<evidence type="ECO:0000256" key="7">
    <source>
        <dbReference type="ARBA" id="ARBA00041803"/>
    </source>
</evidence>
<proteinExistence type="predicted"/>